<organism evidence="2 3">
    <name type="scientific">Corynebacterium urealyticum</name>
    <dbReference type="NCBI Taxonomy" id="43771"/>
    <lineage>
        <taxon>Bacteria</taxon>
        <taxon>Bacillati</taxon>
        <taxon>Actinomycetota</taxon>
        <taxon>Actinomycetes</taxon>
        <taxon>Mycobacteriales</taxon>
        <taxon>Corynebacteriaceae</taxon>
        <taxon>Corynebacterium</taxon>
    </lineage>
</organism>
<dbReference type="AlphaFoldDB" id="A0A2W5AXE9"/>
<dbReference type="Proteomes" id="UP000249451">
    <property type="component" value="Unassembled WGS sequence"/>
</dbReference>
<keyword evidence="1" id="KW-0472">Membrane</keyword>
<protein>
    <submittedName>
        <fullName evidence="2">Uncharacterized protein</fullName>
    </submittedName>
</protein>
<comment type="caution">
    <text evidence="2">The sequence shown here is derived from an EMBL/GenBank/DDBJ whole genome shotgun (WGS) entry which is preliminary data.</text>
</comment>
<feature type="transmembrane region" description="Helical" evidence="1">
    <location>
        <begin position="70"/>
        <end position="91"/>
    </location>
</feature>
<name>A0A2W5AXE9_9CORY</name>
<evidence type="ECO:0000313" key="3">
    <source>
        <dbReference type="Proteomes" id="UP000249451"/>
    </source>
</evidence>
<gene>
    <name evidence="2" type="ORF">DI609_12430</name>
</gene>
<keyword evidence="1" id="KW-1133">Transmembrane helix</keyword>
<dbReference type="EMBL" id="QFNY01000370">
    <property type="protein sequence ID" value="PZO97747.1"/>
    <property type="molecule type" value="Genomic_DNA"/>
</dbReference>
<feature type="transmembrane region" description="Helical" evidence="1">
    <location>
        <begin position="37"/>
        <end position="58"/>
    </location>
</feature>
<accession>A0A2W5AXE9</accession>
<keyword evidence="1" id="KW-0812">Transmembrane</keyword>
<evidence type="ECO:0000256" key="1">
    <source>
        <dbReference type="SAM" id="Phobius"/>
    </source>
</evidence>
<proteinExistence type="predicted"/>
<reference evidence="2 3" key="1">
    <citation type="submission" date="2017-11" db="EMBL/GenBank/DDBJ databases">
        <title>Infants hospitalized years apart are colonized by the same room-sourced microbial strains.</title>
        <authorList>
            <person name="Brooks B."/>
            <person name="Olm M.R."/>
            <person name="Firek B.A."/>
            <person name="Baker R."/>
            <person name="Thomas B.C."/>
            <person name="Morowitz M.J."/>
            <person name="Banfield J.F."/>
        </authorList>
    </citation>
    <scope>NUCLEOTIDE SEQUENCE [LARGE SCALE GENOMIC DNA]</scope>
    <source>
        <strain evidence="2">S2_012_000_R3_87</strain>
    </source>
</reference>
<sequence>MAGNTETPANTTIELLRTTIDAVGLDSEFTDDSTATMFFMLGVVPFFIFLALVLGVVGHTIDKKWDEARGYAKLAPVVAAVVALIYFPLVLDSSTYSANPMRRLISMPVHVDEKHPGADNNTVVAAIHDQVQDELDTRRMGFKELGVDKECAVQASLAGNSRDGLSMLCGGYSLDPVVTDKATLTPTIETSADQAWWPWSIDARAVEVTARIEIDKE</sequence>
<evidence type="ECO:0000313" key="2">
    <source>
        <dbReference type="EMBL" id="PZO97747.1"/>
    </source>
</evidence>